<reference evidence="1" key="1">
    <citation type="submission" date="2014-09" db="EMBL/GenBank/DDBJ databases">
        <authorList>
            <person name="Magalhaes I.L.F."/>
            <person name="Oliveira U."/>
            <person name="Santos F.R."/>
            <person name="Vidigal T.H.D.A."/>
            <person name="Brescovit A.D."/>
            <person name="Santos A.J."/>
        </authorList>
    </citation>
    <scope>NUCLEOTIDE SEQUENCE</scope>
    <source>
        <tissue evidence="1">Shoot tissue taken approximately 20 cm above the soil surface</tissue>
    </source>
</reference>
<accession>A0A0A9AW42</accession>
<name>A0A0A9AW42_ARUDO</name>
<evidence type="ECO:0000313" key="1">
    <source>
        <dbReference type="EMBL" id="JAD55361.1"/>
    </source>
</evidence>
<dbReference type="EMBL" id="GBRH01242534">
    <property type="protein sequence ID" value="JAD55361.1"/>
    <property type="molecule type" value="Transcribed_RNA"/>
</dbReference>
<protein>
    <submittedName>
        <fullName evidence="1">Uncharacterized protein</fullName>
    </submittedName>
</protein>
<proteinExistence type="predicted"/>
<sequence>MKRSPAAGPDTPTIA</sequence>
<organism evidence="1">
    <name type="scientific">Arundo donax</name>
    <name type="common">Giant reed</name>
    <name type="synonym">Donax arundinaceus</name>
    <dbReference type="NCBI Taxonomy" id="35708"/>
    <lineage>
        <taxon>Eukaryota</taxon>
        <taxon>Viridiplantae</taxon>
        <taxon>Streptophyta</taxon>
        <taxon>Embryophyta</taxon>
        <taxon>Tracheophyta</taxon>
        <taxon>Spermatophyta</taxon>
        <taxon>Magnoliopsida</taxon>
        <taxon>Liliopsida</taxon>
        <taxon>Poales</taxon>
        <taxon>Poaceae</taxon>
        <taxon>PACMAD clade</taxon>
        <taxon>Arundinoideae</taxon>
        <taxon>Arundineae</taxon>
        <taxon>Arundo</taxon>
    </lineage>
</organism>
<reference evidence="1" key="2">
    <citation type="journal article" date="2015" name="Data Brief">
        <title>Shoot transcriptome of the giant reed, Arundo donax.</title>
        <authorList>
            <person name="Barrero R.A."/>
            <person name="Guerrero F.D."/>
            <person name="Moolhuijzen P."/>
            <person name="Goolsby J.A."/>
            <person name="Tidwell J."/>
            <person name="Bellgard S.E."/>
            <person name="Bellgard M.I."/>
        </authorList>
    </citation>
    <scope>NUCLEOTIDE SEQUENCE</scope>
    <source>
        <tissue evidence="1">Shoot tissue taken approximately 20 cm above the soil surface</tissue>
    </source>
</reference>